<name>A0A840XRG7_9MICO</name>
<protein>
    <submittedName>
        <fullName evidence="6">Glycosyltransferase involved in cell wall biosynthesis</fullName>
    </submittedName>
</protein>
<dbReference type="GO" id="GO:0016757">
    <property type="term" value="F:glycosyltransferase activity"/>
    <property type="evidence" value="ECO:0007669"/>
    <property type="project" value="UniProtKB-KW"/>
</dbReference>
<dbReference type="PANTHER" id="PTHR43179:SF12">
    <property type="entry name" value="GALACTOFURANOSYLTRANSFERASE GLFT2"/>
    <property type="match status" value="1"/>
</dbReference>
<organism evidence="6 7">
    <name type="scientific">Microcella frigidaquae</name>
    <dbReference type="NCBI Taxonomy" id="424758"/>
    <lineage>
        <taxon>Bacteria</taxon>
        <taxon>Bacillati</taxon>
        <taxon>Actinomycetota</taxon>
        <taxon>Actinomycetes</taxon>
        <taxon>Micrococcales</taxon>
        <taxon>Microbacteriaceae</taxon>
        <taxon>Microcella</taxon>
    </lineage>
</organism>
<dbReference type="OrthoDB" id="153025at2"/>
<proteinExistence type="inferred from homology"/>
<dbReference type="PANTHER" id="PTHR43179">
    <property type="entry name" value="RHAMNOSYLTRANSFERASE WBBL"/>
    <property type="match status" value="1"/>
</dbReference>
<dbReference type="InterPro" id="IPR029044">
    <property type="entry name" value="Nucleotide-diphossugar_trans"/>
</dbReference>
<keyword evidence="7" id="KW-1185">Reference proteome</keyword>
<dbReference type="SUPFAM" id="SSF53448">
    <property type="entry name" value="Nucleotide-diphospho-sugar transferases"/>
    <property type="match status" value="1"/>
</dbReference>
<gene>
    <name evidence="6" type="ORF">BJ959_002015</name>
</gene>
<keyword evidence="3" id="KW-0328">Glycosyltransferase</keyword>
<reference evidence="6 7" key="1">
    <citation type="submission" date="2020-08" db="EMBL/GenBank/DDBJ databases">
        <title>Sequencing the genomes of 1000 actinobacteria strains.</title>
        <authorList>
            <person name="Klenk H.-P."/>
        </authorList>
    </citation>
    <scope>NUCLEOTIDE SEQUENCE [LARGE SCALE GENOMIC DNA]</scope>
    <source>
        <strain evidence="6 7">DSM 23889</strain>
    </source>
</reference>
<dbReference type="Gene3D" id="3.90.550.10">
    <property type="entry name" value="Spore Coat Polysaccharide Biosynthesis Protein SpsA, Chain A"/>
    <property type="match status" value="1"/>
</dbReference>
<evidence type="ECO:0000256" key="4">
    <source>
        <dbReference type="ARBA" id="ARBA00022679"/>
    </source>
</evidence>
<evidence type="ECO:0000313" key="6">
    <source>
        <dbReference type="EMBL" id="MBB5618519.1"/>
    </source>
</evidence>
<comment type="similarity">
    <text evidence="2">Belongs to the glycosyltransferase 2 family.</text>
</comment>
<evidence type="ECO:0000256" key="2">
    <source>
        <dbReference type="ARBA" id="ARBA00006739"/>
    </source>
</evidence>
<comment type="pathway">
    <text evidence="1">Cell wall biogenesis; cell wall polysaccharide biosynthesis.</text>
</comment>
<evidence type="ECO:0000256" key="1">
    <source>
        <dbReference type="ARBA" id="ARBA00004776"/>
    </source>
</evidence>
<dbReference type="InterPro" id="IPR001173">
    <property type="entry name" value="Glyco_trans_2-like"/>
</dbReference>
<dbReference type="Pfam" id="PF00535">
    <property type="entry name" value="Glycos_transf_2"/>
    <property type="match status" value="1"/>
</dbReference>
<evidence type="ECO:0000313" key="7">
    <source>
        <dbReference type="Proteomes" id="UP000552883"/>
    </source>
</evidence>
<dbReference type="AlphaFoldDB" id="A0A840XRG7"/>
<accession>A0A840XRG7</accession>
<dbReference type="EMBL" id="JACHBS010000001">
    <property type="protein sequence ID" value="MBB5618519.1"/>
    <property type="molecule type" value="Genomic_DNA"/>
</dbReference>
<sequence>MSAPRVSIVINTLNRAESLPTTLESLQWVAYPGEFEVVVVNGPSTDGTDAVLAAWADRVVVERCPVANLGVSRNLGIAAASGEVVAFIDDDAVPEPEWLRELIAAFDDPAVGAAGGFVIDHTGVGYQSTFALFNRLADPVASPNAASPERVFPYSLTFPHLIGTNMAFRRAALEEVGGFDEQYEYYLDDTDLVVRIMDRGYDVRQVAGAHLHHRFAPSTIRDHRRVARNRYPVLKNHAYFALRHARPFFDESELVDQQWAFAQMHEGEMVQAVADGLVDSGDLDRFLQHRDRAVETGIQAAREASRNGHRGQLPRGLSGAGFRRFPTLVNDDVVRRVLVAGPSRVTATLERGRSLAAEGQIVHLIVPTHNDDHIDFDRGVWVSAVDVRSTPWRAARTRGARRLAERFAGLVG</sequence>
<evidence type="ECO:0000256" key="3">
    <source>
        <dbReference type="ARBA" id="ARBA00022676"/>
    </source>
</evidence>
<keyword evidence="4 6" id="KW-0808">Transferase</keyword>
<evidence type="ECO:0000259" key="5">
    <source>
        <dbReference type="Pfam" id="PF00535"/>
    </source>
</evidence>
<dbReference type="RefSeq" id="WP_153981453.1">
    <property type="nucleotide sequence ID" value="NZ_BAAANZ010000002.1"/>
</dbReference>
<comment type="caution">
    <text evidence="6">The sequence shown here is derived from an EMBL/GenBank/DDBJ whole genome shotgun (WGS) entry which is preliminary data.</text>
</comment>
<feature type="domain" description="Glycosyltransferase 2-like" evidence="5">
    <location>
        <begin position="7"/>
        <end position="176"/>
    </location>
</feature>
<dbReference type="Proteomes" id="UP000552883">
    <property type="component" value="Unassembled WGS sequence"/>
</dbReference>